<feature type="compositionally biased region" description="Polar residues" evidence="2">
    <location>
        <begin position="648"/>
        <end position="660"/>
    </location>
</feature>
<feature type="compositionally biased region" description="Low complexity" evidence="2">
    <location>
        <begin position="612"/>
        <end position="631"/>
    </location>
</feature>
<feature type="compositionally biased region" description="Basic and acidic residues" evidence="2">
    <location>
        <begin position="800"/>
        <end position="810"/>
    </location>
</feature>
<feature type="compositionally biased region" description="Low complexity" evidence="2">
    <location>
        <begin position="693"/>
        <end position="706"/>
    </location>
</feature>
<feature type="compositionally biased region" description="Polar residues" evidence="2">
    <location>
        <begin position="814"/>
        <end position="824"/>
    </location>
</feature>
<accession>A0AAV1BXI5</accession>
<feature type="compositionally biased region" description="Polar residues" evidence="2">
    <location>
        <begin position="673"/>
        <end position="685"/>
    </location>
</feature>
<feature type="region of interest" description="Disordered" evidence="2">
    <location>
        <begin position="579"/>
        <end position="631"/>
    </location>
</feature>
<feature type="compositionally biased region" description="Basic and acidic residues" evidence="2">
    <location>
        <begin position="711"/>
        <end position="720"/>
    </location>
</feature>
<dbReference type="EMBL" id="OX459118">
    <property type="protein sequence ID" value="CAI9087240.1"/>
    <property type="molecule type" value="Genomic_DNA"/>
</dbReference>
<evidence type="ECO:0000313" key="3">
    <source>
        <dbReference type="EMBL" id="CAI9087240.1"/>
    </source>
</evidence>
<feature type="coiled-coil region" evidence="1">
    <location>
        <begin position="46"/>
        <end position="73"/>
    </location>
</feature>
<sequence length="918" mass="104564">MCNSHLLLFPYCNLQFASIELFVLILRCRFHAVLNHSSLQFVFAGRINKEMEFEELESNLHALKQLYGLLRNDGNGFPNSAFNSTLDDKSRLLLKKLLDGAVESVFKIHSEVLGTQVESSLADCSERAQKTSDSWMQLPANETSDVLQVCGNDRSSMEYTGLKTECSFREPHNKGMFSMQPSPSLTSSGNDNRHKFCRVCQRQIVRNPTEESAACDSRNEATALSQLQNFQPDSFLCGEKKDILTSPSQFPVWSISSKDNEQIGQIRLTDALQTGPAHESIEEATPSHLSKEASDVIKQIEVRIQDLRRWPENLETNGSCAAVHRCGATQLELSDKVHDILLKAEQASDVVMAKPPMVTRIECKNSEHFTKGINDSQKEMHGWYKGASPLQYLPSMPKHSSVETELPKLTANTPLRSLPPKKTMRSPVSSQMSERLNDLAPHMQIDKISPYEENRRQNYMTDRAFAQTVKSKEGELEPDLLTSSDGLKPIHLHNYNFFLDNDKIPSRIPASVTSLTQQMKEMDLRQDQSILEDNVMKSGACQTPLQYRTHKDHSRNGNTWALDSRHKVNQFLRSQSKIRLTGETKKWQPSRHHRADPYGDKKIVQHQHESDSASLSSESSNWNSQGTSLSYSGSEEYYLPQQIHRRNYINSPSSSENDMYNPSDESEDRYKGVSSSDNEVYSWQSSDDRKRNSLLSSASSSQAFYSDDSDTDRSSPDKHPGFQLPWHPRDFSASSASTKKIRPKGGYASSKRSNRSKKIGRWKKLKDKLSIIFHHHHHHHHHHYNQQHTDDDDSEEEEDLSNHKNKEIHGKLLSRQQSVVNSHSVRPEADEKEAFENMGRAIIHSRDARRQQKPANALMGGLFKHIRHSKGTKPSGKHIKHLKEGQHDRNKTPAKLNWLKILHRHRKGKKFGIGYGKR</sequence>
<keyword evidence="4" id="KW-1185">Reference proteome</keyword>
<organism evidence="3 4">
    <name type="scientific">Oldenlandia corymbosa var. corymbosa</name>
    <dbReference type="NCBI Taxonomy" id="529605"/>
    <lineage>
        <taxon>Eukaryota</taxon>
        <taxon>Viridiplantae</taxon>
        <taxon>Streptophyta</taxon>
        <taxon>Embryophyta</taxon>
        <taxon>Tracheophyta</taxon>
        <taxon>Spermatophyta</taxon>
        <taxon>Magnoliopsida</taxon>
        <taxon>eudicotyledons</taxon>
        <taxon>Gunneridae</taxon>
        <taxon>Pentapetalae</taxon>
        <taxon>asterids</taxon>
        <taxon>lamiids</taxon>
        <taxon>Gentianales</taxon>
        <taxon>Rubiaceae</taxon>
        <taxon>Rubioideae</taxon>
        <taxon>Spermacoceae</taxon>
        <taxon>Hedyotis-Oldenlandia complex</taxon>
        <taxon>Oldenlandia</taxon>
    </lineage>
</organism>
<dbReference type="Proteomes" id="UP001161247">
    <property type="component" value="Chromosome 1"/>
</dbReference>
<evidence type="ECO:0000256" key="1">
    <source>
        <dbReference type="SAM" id="Coils"/>
    </source>
</evidence>
<keyword evidence="1" id="KW-0175">Coiled coil</keyword>
<gene>
    <name evidence="3" type="ORF">OLC1_LOCUS114</name>
</gene>
<evidence type="ECO:0000256" key="2">
    <source>
        <dbReference type="SAM" id="MobiDB-lite"/>
    </source>
</evidence>
<feature type="region of interest" description="Disordered" evidence="2">
    <location>
        <begin position="648"/>
        <end position="760"/>
    </location>
</feature>
<feature type="region of interest" description="Disordered" evidence="2">
    <location>
        <begin position="867"/>
        <end position="889"/>
    </location>
</feature>
<dbReference type="AlphaFoldDB" id="A0AAV1BXI5"/>
<feature type="compositionally biased region" description="Acidic residues" evidence="2">
    <location>
        <begin position="790"/>
        <end position="799"/>
    </location>
</feature>
<reference evidence="3" key="1">
    <citation type="submission" date="2023-03" db="EMBL/GenBank/DDBJ databases">
        <authorList>
            <person name="Julca I."/>
        </authorList>
    </citation>
    <scope>NUCLEOTIDE SEQUENCE</scope>
</reference>
<feature type="compositionally biased region" description="Basic residues" evidence="2">
    <location>
        <begin position="867"/>
        <end position="881"/>
    </location>
</feature>
<feature type="compositionally biased region" description="Basic residues" evidence="2">
    <location>
        <begin position="776"/>
        <end position="785"/>
    </location>
</feature>
<feature type="compositionally biased region" description="Basic and acidic residues" evidence="2">
    <location>
        <begin position="595"/>
        <end position="611"/>
    </location>
</feature>
<evidence type="ECO:0000313" key="4">
    <source>
        <dbReference type="Proteomes" id="UP001161247"/>
    </source>
</evidence>
<protein>
    <submittedName>
        <fullName evidence="3">OLC1v1021266C2</fullName>
    </submittedName>
</protein>
<name>A0AAV1BXI5_OLDCO</name>
<proteinExistence type="predicted"/>
<feature type="region of interest" description="Disordered" evidence="2">
    <location>
        <begin position="776"/>
        <end position="828"/>
    </location>
</feature>